<keyword evidence="3 8" id="KW-0597">Phosphoprotein</keyword>
<dbReference type="SUPFAM" id="SSF46689">
    <property type="entry name" value="Homeodomain-like"/>
    <property type="match status" value="2"/>
</dbReference>
<evidence type="ECO:0000256" key="5">
    <source>
        <dbReference type="ARBA" id="ARBA00023015"/>
    </source>
</evidence>
<feature type="modified residue" description="4-aspartylphosphate" evidence="8">
    <location>
        <position position="54"/>
    </location>
</feature>
<dbReference type="PRINTS" id="PR00032">
    <property type="entry name" value="HTHARAC"/>
</dbReference>
<keyword evidence="2" id="KW-0963">Cytoplasm</keyword>
<reference evidence="11 12" key="1">
    <citation type="submission" date="2021-03" db="EMBL/GenBank/DDBJ databases">
        <title>Genomic Encyclopedia of Type Strains, Phase IV (KMG-IV): sequencing the most valuable type-strain genomes for metagenomic binning, comparative biology and taxonomic classification.</title>
        <authorList>
            <person name="Goeker M."/>
        </authorList>
    </citation>
    <scope>NUCLEOTIDE SEQUENCE [LARGE SCALE GENOMIC DNA]</scope>
    <source>
        <strain evidence="11 12">DSM 24950</strain>
    </source>
</reference>
<sequence length="516" mass="60789">MKMLIVDDEIQIRTGLQQGIDWRSLGLQEVFIADNGVSALELYKQHVPEIVITDIRMPKMDGLTLIKSVREISSDCKFIILSGYSEFEYAKKALQYEVLDYELKPVNIKRLLTVVKKAIEKIKSEKSQISLFDEYLSDRLFHDVVNNDFKETPNVKDFFSQSLKWKPGSSFRICYLQIDENQENIYKKESKERLQQILKEEAKKIPGIIHSISLKNYMLIMNSENRVFELEKWWNHLNDIFKCNFACTISIGVSNEEELDCLPVLYQQALQAIQTKLYSGPSGIHYFFELQRKEDRTFSYKLPEEEIWKGFQEPSFSVLKTCIGREFSVFQHERRFSRKELTEICKQYLHVAEQVIMQKFTAITKIFETDFASIEQLDQLDTLNDYRDFTIRVFEGVYDKLQYVHQTSGTKGTKAALKYIQNHFHEDISVKEVSDHIQQSPNYFSHKFKQEMSLSFTEYLNGIRIEEAIRLLKTEVTIPLYEISSKVGFQDYKYFTHVFKKMKGLSPSEYQKNMKQ</sequence>
<dbReference type="CDD" id="cd17536">
    <property type="entry name" value="REC_YesN-like"/>
    <property type="match status" value="1"/>
</dbReference>
<dbReference type="Pfam" id="PF12833">
    <property type="entry name" value="HTH_18"/>
    <property type="match status" value="1"/>
</dbReference>
<dbReference type="SMART" id="SM00448">
    <property type="entry name" value="REC"/>
    <property type="match status" value="1"/>
</dbReference>
<dbReference type="Pfam" id="PF00072">
    <property type="entry name" value="Response_reg"/>
    <property type="match status" value="1"/>
</dbReference>
<dbReference type="PANTHER" id="PTHR42713:SF3">
    <property type="entry name" value="TRANSCRIPTIONAL REGULATORY PROTEIN HPTR"/>
    <property type="match status" value="1"/>
</dbReference>
<evidence type="ECO:0000259" key="10">
    <source>
        <dbReference type="PROSITE" id="PS50110"/>
    </source>
</evidence>
<gene>
    <name evidence="11" type="ORF">J2Z65_004187</name>
</gene>
<comment type="caution">
    <text evidence="11">The sequence shown here is derived from an EMBL/GenBank/DDBJ whole genome shotgun (WGS) entry which is preliminary data.</text>
</comment>
<dbReference type="InterPro" id="IPR051552">
    <property type="entry name" value="HptR"/>
</dbReference>
<dbReference type="InterPro" id="IPR009057">
    <property type="entry name" value="Homeodomain-like_sf"/>
</dbReference>
<dbReference type="PROSITE" id="PS01124">
    <property type="entry name" value="HTH_ARAC_FAMILY_2"/>
    <property type="match status" value="1"/>
</dbReference>
<dbReference type="Gene3D" id="1.10.10.60">
    <property type="entry name" value="Homeodomain-like"/>
    <property type="match status" value="2"/>
</dbReference>
<keyword evidence="5" id="KW-0805">Transcription regulation</keyword>
<dbReference type="Proteomes" id="UP001519344">
    <property type="component" value="Unassembled WGS sequence"/>
</dbReference>
<dbReference type="SMART" id="SM00342">
    <property type="entry name" value="HTH_ARAC"/>
    <property type="match status" value="1"/>
</dbReference>
<evidence type="ECO:0000256" key="1">
    <source>
        <dbReference type="ARBA" id="ARBA00004496"/>
    </source>
</evidence>
<evidence type="ECO:0000256" key="2">
    <source>
        <dbReference type="ARBA" id="ARBA00022490"/>
    </source>
</evidence>
<dbReference type="InterPro" id="IPR018060">
    <property type="entry name" value="HTH_AraC"/>
</dbReference>
<evidence type="ECO:0000256" key="8">
    <source>
        <dbReference type="PROSITE-ProRule" id="PRU00169"/>
    </source>
</evidence>
<dbReference type="InterPro" id="IPR001789">
    <property type="entry name" value="Sig_transdc_resp-reg_receiver"/>
</dbReference>
<comment type="subcellular location">
    <subcellularLocation>
        <location evidence="1">Cytoplasm</location>
    </subcellularLocation>
</comment>
<dbReference type="PROSITE" id="PS00041">
    <property type="entry name" value="HTH_ARAC_FAMILY_1"/>
    <property type="match status" value="1"/>
</dbReference>
<evidence type="ECO:0000256" key="4">
    <source>
        <dbReference type="ARBA" id="ARBA00023012"/>
    </source>
</evidence>
<keyword evidence="7" id="KW-0804">Transcription</keyword>
<proteinExistence type="predicted"/>
<dbReference type="SUPFAM" id="SSF52172">
    <property type="entry name" value="CheY-like"/>
    <property type="match status" value="1"/>
</dbReference>
<accession>A0ABS4I214</accession>
<dbReference type="InterPro" id="IPR011006">
    <property type="entry name" value="CheY-like_superfamily"/>
</dbReference>
<dbReference type="PROSITE" id="PS50110">
    <property type="entry name" value="RESPONSE_REGULATORY"/>
    <property type="match status" value="1"/>
</dbReference>
<dbReference type="PANTHER" id="PTHR42713">
    <property type="entry name" value="HISTIDINE KINASE-RELATED"/>
    <property type="match status" value="1"/>
</dbReference>
<dbReference type="InterPro" id="IPR020449">
    <property type="entry name" value="Tscrpt_reg_AraC-type_HTH"/>
</dbReference>
<keyword evidence="6" id="KW-0238">DNA-binding</keyword>
<evidence type="ECO:0000256" key="3">
    <source>
        <dbReference type="ARBA" id="ARBA00022553"/>
    </source>
</evidence>
<evidence type="ECO:0000259" key="9">
    <source>
        <dbReference type="PROSITE" id="PS01124"/>
    </source>
</evidence>
<dbReference type="RefSeq" id="WP_167057264.1">
    <property type="nucleotide sequence ID" value="NZ_JAAOZR010000015.1"/>
</dbReference>
<dbReference type="EMBL" id="JAGGKV010000011">
    <property type="protein sequence ID" value="MBP1964954.1"/>
    <property type="molecule type" value="Genomic_DNA"/>
</dbReference>
<organism evidence="11 12">
    <name type="scientific">Paenibacillus aceris</name>
    <dbReference type="NCBI Taxonomy" id="869555"/>
    <lineage>
        <taxon>Bacteria</taxon>
        <taxon>Bacillati</taxon>
        <taxon>Bacillota</taxon>
        <taxon>Bacilli</taxon>
        <taxon>Bacillales</taxon>
        <taxon>Paenibacillaceae</taxon>
        <taxon>Paenibacillus</taxon>
    </lineage>
</organism>
<feature type="domain" description="HTH araC/xylS-type" evidence="9">
    <location>
        <begin position="414"/>
        <end position="513"/>
    </location>
</feature>
<dbReference type="InterPro" id="IPR018062">
    <property type="entry name" value="HTH_AraC-typ_CS"/>
</dbReference>
<evidence type="ECO:0000313" key="12">
    <source>
        <dbReference type="Proteomes" id="UP001519344"/>
    </source>
</evidence>
<protein>
    <submittedName>
        <fullName evidence="11">Two-component system response regulator YesN</fullName>
    </submittedName>
</protein>
<keyword evidence="12" id="KW-1185">Reference proteome</keyword>
<name>A0ABS4I214_9BACL</name>
<dbReference type="Gene3D" id="3.40.50.2300">
    <property type="match status" value="1"/>
</dbReference>
<evidence type="ECO:0000256" key="7">
    <source>
        <dbReference type="ARBA" id="ARBA00023163"/>
    </source>
</evidence>
<evidence type="ECO:0000313" key="11">
    <source>
        <dbReference type="EMBL" id="MBP1964954.1"/>
    </source>
</evidence>
<evidence type="ECO:0000256" key="6">
    <source>
        <dbReference type="ARBA" id="ARBA00023125"/>
    </source>
</evidence>
<keyword evidence="4" id="KW-0902">Two-component regulatory system</keyword>
<feature type="domain" description="Response regulatory" evidence="10">
    <location>
        <begin position="2"/>
        <end position="119"/>
    </location>
</feature>